<gene>
    <name evidence="9" type="ORF">SAMN02745691_02125</name>
</gene>
<evidence type="ECO:0008006" key="11">
    <source>
        <dbReference type="Google" id="ProtNLM"/>
    </source>
</evidence>
<name>A0A1M6K538_9FIRM</name>
<feature type="transmembrane region" description="Helical" evidence="8">
    <location>
        <begin position="68"/>
        <end position="92"/>
    </location>
</feature>
<dbReference type="Pfam" id="PF03547">
    <property type="entry name" value="Mem_trans"/>
    <property type="match status" value="1"/>
</dbReference>
<dbReference type="GO" id="GO:0005886">
    <property type="term" value="C:plasma membrane"/>
    <property type="evidence" value="ECO:0007669"/>
    <property type="project" value="UniProtKB-SubCell"/>
</dbReference>
<feature type="transmembrane region" description="Helical" evidence="8">
    <location>
        <begin position="222"/>
        <end position="239"/>
    </location>
</feature>
<evidence type="ECO:0000313" key="10">
    <source>
        <dbReference type="Proteomes" id="UP000184342"/>
    </source>
</evidence>
<feature type="transmembrane region" description="Helical" evidence="8">
    <location>
        <begin position="104"/>
        <end position="123"/>
    </location>
</feature>
<evidence type="ECO:0000256" key="6">
    <source>
        <dbReference type="ARBA" id="ARBA00022989"/>
    </source>
</evidence>
<keyword evidence="6 8" id="KW-1133">Transmembrane helix</keyword>
<evidence type="ECO:0000256" key="3">
    <source>
        <dbReference type="ARBA" id="ARBA00022448"/>
    </source>
</evidence>
<evidence type="ECO:0000256" key="7">
    <source>
        <dbReference type="ARBA" id="ARBA00023136"/>
    </source>
</evidence>
<dbReference type="PANTHER" id="PTHR36838:SF3">
    <property type="entry name" value="TRANSPORTER AUXIN EFFLUX CARRIER EC FAMILY"/>
    <property type="match status" value="1"/>
</dbReference>
<dbReference type="Proteomes" id="UP000184342">
    <property type="component" value="Unassembled WGS sequence"/>
</dbReference>
<feature type="transmembrane region" description="Helical" evidence="8">
    <location>
        <begin position="6"/>
        <end position="25"/>
    </location>
</feature>
<feature type="transmembrane region" description="Helical" evidence="8">
    <location>
        <begin position="129"/>
        <end position="146"/>
    </location>
</feature>
<proteinExistence type="inferred from homology"/>
<comment type="subcellular location">
    <subcellularLocation>
        <location evidence="1">Cell membrane</location>
        <topology evidence="1">Multi-pass membrane protein</topology>
    </subcellularLocation>
</comment>
<evidence type="ECO:0000256" key="1">
    <source>
        <dbReference type="ARBA" id="ARBA00004651"/>
    </source>
</evidence>
<dbReference type="InterPro" id="IPR038770">
    <property type="entry name" value="Na+/solute_symporter_sf"/>
</dbReference>
<accession>A0A1M6K538</accession>
<keyword evidence="10" id="KW-1185">Reference proteome</keyword>
<protein>
    <recommendedName>
        <fullName evidence="11">Membrane transport protein</fullName>
    </recommendedName>
</protein>
<keyword evidence="4" id="KW-1003">Cell membrane</keyword>
<sequence>MQTVLVSLEVILSILGLVAVGFFVIAKNIIPKELLRLLNALAIEVALPMFIFTAFMMNFDPEENPKWWVMPLLGVVFTGFMFILSAVCCRFMGRDIRIESAEGLFINNPHFIPISIIAGVYGINSPHLVNLFLFTVFTISIYFNMYRVFFKKSRLLCGVDGPPVENEEPQEGDMRQKAGLNWKKLINPVVKATFLAVIIKLLNVDSYIPDVVIGITSHIGDMTFPLVMIILGGELYIDIKKIGKIYLRNIIKFILLKNIVFPCIILIFLYLFHPSFDIAFILLLQAASPPLSTLPVLVGRQNGKKELANQFLVSSFFFSVVSIPLILILLNRLYV</sequence>
<feature type="transmembrane region" description="Helical" evidence="8">
    <location>
        <begin position="185"/>
        <end position="202"/>
    </location>
</feature>
<dbReference type="EMBL" id="FQYT01000025">
    <property type="protein sequence ID" value="SHJ54049.1"/>
    <property type="molecule type" value="Genomic_DNA"/>
</dbReference>
<feature type="transmembrane region" description="Helical" evidence="8">
    <location>
        <begin position="278"/>
        <end position="299"/>
    </location>
</feature>
<dbReference type="Gene3D" id="1.20.1530.20">
    <property type="match status" value="1"/>
</dbReference>
<feature type="transmembrane region" description="Helical" evidence="8">
    <location>
        <begin position="311"/>
        <end position="330"/>
    </location>
</feature>
<keyword evidence="3" id="KW-0813">Transport</keyword>
<dbReference type="STRING" id="1122934.SAMN02745691_02125"/>
<evidence type="ECO:0000256" key="5">
    <source>
        <dbReference type="ARBA" id="ARBA00022692"/>
    </source>
</evidence>
<dbReference type="AlphaFoldDB" id="A0A1M6K538"/>
<keyword evidence="5 8" id="KW-0812">Transmembrane</keyword>
<feature type="transmembrane region" description="Helical" evidence="8">
    <location>
        <begin position="251"/>
        <end position="272"/>
    </location>
</feature>
<evidence type="ECO:0000313" key="9">
    <source>
        <dbReference type="EMBL" id="SHJ54049.1"/>
    </source>
</evidence>
<evidence type="ECO:0000256" key="2">
    <source>
        <dbReference type="ARBA" id="ARBA00010145"/>
    </source>
</evidence>
<dbReference type="GO" id="GO:0055085">
    <property type="term" value="P:transmembrane transport"/>
    <property type="evidence" value="ECO:0007669"/>
    <property type="project" value="InterPro"/>
</dbReference>
<organism evidence="9 10">
    <name type="scientific">Parasporobacterium paucivorans DSM 15970</name>
    <dbReference type="NCBI Taxonomy" id="1122934"/>
    <lineage>
        <taxon>Bacteria</taxon>
        <taxon>Bacillati</taxon>
        <taxon>Bacillota</taxon>
        <taxon>Clostridia</taxon>
        <taxon>Lachnospirales</taxon>
        <taxon>Lachnospiraceae</taxon>
        <taxon>Parasporobacterium</taxon>
    </lineage>
</organism>
<reference evidence="9 10" key="1">
    <citation type="submission" date="2016-11" db="EMBL/GenBank/DDBJ databases">
        <authorList>
            <person name="Jaros S."/>
            <person name="Januszkiewicz K."/>
            <person name="Wedrychowicz H."/>
        </authorList>
    </citation>
    <scope>NUCLEOTIDE SEQUENCE [LARGE SCALE GENOMIC DNA]</scope>
    <source>
        <strain evidence="9 10">DSM 15970</strain>
    </source>
</reference>
<evidence type="ECO:0000256" key="4">
    <source>
        <dbReference type="ARBA" id="ARBA00022475"/>
    </source>
</evidence>
<evidence type="ECO:0000256" key="8">
    <source>
        <dbReference type="SAM" id="Phobius"/>
    </source>
</evidence>
<dbReference type="PANTHER" id="PTHR36838">
    <property type="entry name" value="AUXIN EFFLUX CARRIER FAMILY PROTEIN"/>
    <property type="match status" value="1"/>
</dbReference>
<keyword evidence="7 8" id="KW-0472">Membrane</keyword>
<feature type="transmembrane region" description="Helical" evidence="8">
    <location>
        <begin position="37"/>
        <end position="56"/>
    </location>
</feature>
<dbReference type="InterPro" id="IPR004776">
    <property type="entry name" value="Mem_transp_PIN-like"/>
</dbReference>
<comment type="similarity">
    <text evidence="2">Belongs to the auxin efflux carrier (TC 2.A.69) family.</text>
</comment>